<evidence type="ECO:0000313" key="2">
    <source>
        <dbReference type="EMBL" id="OXS77512.1"/>
    </source>
</evidence>
<evidence type="ECO:0000256" key="1">
    <source>
        <dbReference type="SAM" id="Phobius"/>
    </source>
</evidence>
<gene>
    <name evidence="2" type="ORF">B1B05_11795</name>
</gene>
<keyword evidence="1" id="KW-0472">Membrane</keyword>
<name>A0ABX4E7C7_9BACI</name>
<feature type="transmembrane region" description="Helical" evidence="1">
    <location>
        <begin position="5"/>
        <end position="26"/>
    </location>
</feature>
<protein>
    <submittedName>
        <fullName evidence="2">Uncharacterized protein</fullName>
    </submittedName>
</protein>
<keyword evidence="1" id="KW-0812">Transmembrane</keyword>
<feature type="transmembrane region" description="Helical" evidence="1">
    <location>
        <begin position="46"/>
        <end position="64"/>
    </location>
</feature>
<accession>A0ABX4E7C7</accession>
<reference evidence="3" key="1">
    <citation type="submission" date="2017-03" db="EMBL/GenBank/DDBJ databases">
        <title>Bacillus sp. V-88(T) DSM27956, whole genome shotgun sequencing project.</title>
        <authorList>
            <person name="Dastager S.G."/>
            <person name="Neurgaonkar P.S."/>
            <person name="Dharne M.S."/>
        </authorList>
    </citation>
    <scope>NUCLEOTIDE SEQUENCE [LARGE SCALE GENOMIC DNA]</scope>
    <source>
        <strain evidence="3">DSM 25145</strain>
    </source>
</reference>
<keyword evidence="1" id="KW-1133">Transmembrane helix</keyword>
<dbReference type="Proteomes" id="UP000215545">
    <property type="component" value="Unassembled WGS sequence"/>
</dbReference>
<organism evidence="2 3">
    <name type="scientific">Domibacillus enclensis</name>
    <dbReference type="NCBI Taxonomy" id="1017273"/>
    <lineage>
        <taxon>Bacteria</taxon>
        <taxon>Bacillati</taxon>
        <taxon>Bacillota</taxon>
        <taxon>Bacilli</taxon>
        <taxon>Bacillales</taxon>
        <taxon>Bacillaceae</taxon>
        <taxon>Domibacillus</taxon>
    </lineage>
</organism>
<dbReference type="EMBL" id="MWSK01000005">
    <property type="protein sequence ID" value="OXS77512.1"/>
    <property type="molecule type" value="Genomic_DNA"/>
</dbReference>
<comment type="caution">
    <text evidence="2">The sequence shown here is derived from an EMBL/GenBank/DDBJ whole genome shotgun (WGS) entry which is preliminary data.</text>
</comment>
<proteinExistence type="predicted"/>
<sequence length="75" mass="8429">MLPRFLVSITAFLTATFATVLIGHLFSVPFLQFHFSSHFTSEGFTMEMGSLIPILIGLVASFAAEKWFTHRNSYV</sequence>
<keyword evidence="3" id="KW-1185">Reference proteome</keyword>
<evidence type="ECO:0000313" key="3">
    <source>
        <dbReference type="Proteomes" id="UP000215545"/>
    </source>
</evidence>